<name>A0ABP6UPI9_9FLAO</name>
<proteinExistence type="predicted"/>
<accession>A0ABP6UPI9</accession>
<evidence type="ECO:0000259" key="1">
    <source>
        <dbReference type="Pfam" id="PF14065"/>
    </source>
</evidence>
<dbReference type="RefSeq" id="WP_344928281.1">
    <property type="nucleotide sequence ID" value="NZ_BAABCW010000011.1"/>
</dbReference>
<reference evidence="3" key="1">
    <citation type="journal article" date="2019" name="Int. J. Syst. Evol. Microbiol.">
        <title>The Global Catalogue of Microorganisms (GCM) 10K type strain sequencing project: providing services to taxonomists for standard genome sequencing and annotation.</title>
        <authorList>
            <consortium name="The Broad Institute Genomics Platform"/>
            <consortium name="The Broad Institute Genome Sequencing Center for Infectious Disease"/>
            <person name="Wu L."/>
            <person name="Ma J."/>
        </authorList>
    </citation>
    <scope>NUCLEOTIDE SEQUENCE [LARGE SCALE GENOMIC DNA]</scope>
    <source>
        <strain evidence="3">JCM 17106</strain>
    </source>
</reference>
<evidence type="ECO:0000313" key="3">
    <source>
        <dbReference type="Proteomes" id="UP001500459"/>
    </source>
</evidence>
<keyword evidence="3" id="KW-1185">Reference proteome</keyword>
<dbReference type="Pfam" id="PF14065">
    <property type="entry name" value="Pvc16_N"/>
    <property type="match status" value="1"/>
</dbReference>
<sequence>MLKDFINHIGSDLDIYINALSSITSTVKTDIANIGDYGTDSFSGSTGSNVFITVVKLEEESTLRNFPNSKLIQQNNGNFAVDKRFPKIFLNYFLLFSATLSYDMSIATVHRIIKYFQAHKTFNFTSDESDIELSLELVSPTFEQMNNMWGILGGKQFPSVLYKGRVTELEFLNEQLSPAITTISATLQ</sequence>
<gene>
    <name evidence="2" type="ORF">GCM10022393_27130</name>
</gene>
<dbReference type="InterPro" id="IPR025351">
    <property type="entry name" value="Pvc16_N"/>
</dbReference>
<dbReference type="Proteomes" id="UP001500459">
    <property type="component" value="Unassembled WGS sequence"/>
</dbReference>
<dbReference type="EMBL" id="BAABCW010000011">
    <property type="protein sequence ID" value="GAA3511985.1"/>
    <property type="molecule type" value="Genomic_DNA"/>
</dbReference>
<evidence type="ECO:0000313" key="2">
    <source>
        <dbReference type="EMBL" id="GAA3511985.1"/>
    </source>
</evidence>
<organism evidence="2 3">
    <name type="scientific">Aquimarina addita</name>
    <dbReference type="NCBI Taxonomy" id="870485"/>
    <lineage>
        <taxon>Bacteria</taxon>
        <taxon>Pseudomonadati</taxon>
        <taxon>Bacteroidota</taxon>
        <taxon>Flavobacteriia</taxon>
        <taxon>Flavobacteriales</taxon>
        <taxon>Flavobacteriaceae</taxon>
        <taxon>Aquimarina</taxon>
    </lineage>
</organism>
<protein>
    <recommendedName>
        <fullName evidence="1">Pvc16 N-terminal domain-containing protein</fullName>
    </recommendedName>
</protein>
<comment type="caution">
    <text evidence="2">The sequence shown here is derived from an EMBL/GenBank/DDBJ whole genome shotgun (WGS) entry which is preliminary data.</text>
</comment>
<feature type="domain" description="Pvc16 N-terminal" evidence="1">
    <location>
        <begin position="45"/>
        <end position="173"/>
    </location>
</feature>